<dbReference type="EMBL" id="JAYGHT010000191">
    <property type="protein sequence ID" value="MEA5522641.1"/>
    <property type="molecule type" value="Genomic_DNA"/>
</dbReference>
<dbReference type="InterPro" id="IPR027304">
    <property type="entry name" value="Trigger_fact/SurA_dom_sf"/>
</dbReference>
<reference evidence="8 9" key="1">
    <citation type="submission" date="2023-12" db="EMBL/GenBank/DDBJ databases">
        <title>Baltic Sea Cyanobacteria.</title>
        <authorList>
            <person name="Delbaje E."/>
            <person name="Fewer D.P."/>
            <person name="Shishido T.K."/>
        </authorList>
    </citation>
    <scope>NUCLEOTIDE SEQUENCE [LARGE SCALE GENOMIC DNA]</scope>
    <source>
        <strain evidence="8 9">CCNP 1315</strain>
    </source>
</reference>
<dbReference type="InterPro" id="IPR000297">
    <property type="entry name" value="PPIase_PpiC"/>
</dbReference>
<evidence type="ECO:0000256" key="6">
    <source>
        <dbReference type="PROSITE-ProRule" id="PRU00278"/>
    </source>
</evidence>
<dbReference type="SUPFAM" id="SSF54534">
    <property type="entry name" value="FKBP-like"/>
    <property type="match status" value="1"/>
</dbReference>
<dbReference type="GO" id="GO:0016853">
    <property type="term" value="F:isomerase activity"/>
    <property type="evidence" value="ECO:0007669"/>
    <property type="project" value="UniProtKB-KW"/>
</dbReference>
<evidence type="ECO:0000256" key="1">
    <source>
        <dbReference type="ARBA" id="ARBA00000971"/>
    </source>
</evidence>
<dbReference type="RefSeq" id="WP_323220808.1">
    <property type="nucleotide sequence ID" value="NZ_JAYGHT010000191.1"/>
</dbReference>
<dbReference type="PANTHER" id="PTHR47245:SF1">
    <property type="entry name" value="FOLDASE PROTEIN PRSA"/>
    <property type="match status" value="1"/>
</dbReference>
<evidence type="ECO:0000256" key="5">
    <source>
        <dbReference type="ARBA" id="ARBA00023235"/>
    </source>
</evidence>
<feature type="domain" description="PpiC" evidence="7">
    <location>
        <begin position="125"/>
        <end position="208"/>
    </location>
</feature>
<keyword evidence="9" id="KW-1185">Reference proteome</keyword>
<proteinExistence type="predicted"/>
<dbReference type="Pfam" id="PF00639">
    <property type="entry name" value="Rotamase"/>
    <property type="match status" value="1"/>
</dbReference>
<evidence type="ECO:0000313" key="8">
    <source>
        <dbReference type="EMBL" id="MEA5522641.1"/>
    </source>
</evidence>
<gene>
    <name evidence="8" type="ORF">VB854_27295</name>
</gene>
<dbReference type="EC" id="5.2.1.8" evidence="2"/>
<dbReference type="Proteomes" id="UP001301728">
    <property type="component" value="Unassembled WGS sequence"/>
</dbReference>
<keyword evidence="3" id="KW-0732">Signal</keyword>
<comment type="catalytic activity">
    <reaction evidence="1">
        <text>[protein]-peptidylproline (omega=180) = [protein]-peptidylproline (omega=0)</text>
        <dbReference type="Rhea" id="RHEA:16237"/>
        <dbReference type="Rhea" id="RHEA-COMP:10747"/>
        <dbReference type="Rhea" id="RHEA-COMP:10748"/>
        <dbReference type="ChEBI" id="CHEBI:83833"/>
        <dbReference type="ChEBI" id="CHEBI:83834"/>
        <dbReference type="EC" id="5.2.1.8"/>
    </reaction>
</comment>
<evidence type="ECO:0000256" key="2">
    <source>
        <dbReference type="ARBA" id="ARBA00013194"/>
    </source>
</evidence>
<keyword evidence="5 6" id="KW-0413">Isomerase</keyword>
<dbReference type="Gene3D" id="3.10.50.40">
    <property type="match status" value="1"/>
</dbReference>
<comment type="caution">
    <text evidence="8">The sequence shown here is derived from an EMBL/GenBank/DDBJ whole genome shotgun (WGS) entry which is preliminary data.</text>
</comment>
<dbReference type="InterPro" id="IPR046357">
    <property type="entry name" value="PPIase_dom_sf"/>
</dbReference>
<dbReference type="SUPFAM" id="SSF109998">
    <property type="entry name" value="Triger factor/SurA peptide-binding domain-like"/>
    <property type="match status" value="1"/>
</dbReference>
<name>A0ABU5U609_9CYAN</name>
<protein>
    <recommendedName>
        <fullName evidence="2">peptidylprolyl isomerase</fullName>
        <ecNumber evidence="2">5.2.1.8</ecNumber>
    </recommendedName>
</protein>
<dbReference type="PROSITE" id="PS50198">
    <property type="entry name" value="PPIC_PPIASE_2"/>
    <property type="match status" value="1"/>
</dbReference>
<accession>A0ABU5U609</accession>
<evidence type="ECO:0000313" key="9">
    <source>
        <dbReference type="Proteomes" id="UP001301728"/>
    </source>
</evidence>
<evidence type="ECO:0000256" key="3">
    <source>
        <dbReference type="ARBA" id="ARBA00022729"/>
    </source>
</evidence>
<dbReference type="PANTHER" id="PTHR47245">
    <property type="entry name" value="PEPTIDYLPROLYL ISOMERASE"/>
    <property type="match status" value="1"/>
</dbReference>
<keyword evidence="4 6" id="KW-0697">Rotamase</keyword>
<dbReference type="InterPro" id="IPR050245">
    <property type="entry name" value="PrsA_foldase"/>
</dbReference>
<organism evidence="8 9">
    <name type="scientific">Limnoraphis robusta CCNP1315</name>
    <dbReference type="NCBI Taxonomy" id="3110306"/>
    <lineage>
        <taxon>Bacteria</taxon>
        <taxon>Bacillati</taxon>
        <taxon>Cyanobacteriota</taxon>
        <taxon>Cyanophyceae</taxon>
        <taxon>Oscillatoriophycideae</taxon>
        <taxon>Oscillatoriales</taxon>
        <taxon>Sirenicapillariaceae</taxon>
        <taxon>Limnoraphis</taxon>
    </lineage>
</organism>
<sequence length="244" mass="28190">MSKSIAITGEDILNHLKLSLQIPEVIQGIMSRKIIINAALEAGIKVETQELQKAANTIRLLQGLHTAEETFTWLEKHCLSVDKFEETAYLSLISQKLISHLFSEKVEPYFNQNKWDYVGVVMYEIMLDDPDLAMKLFSAIEKKKISFYEVAHQYIQDQELRRRGGYRGVLYRQDLKPEIAAAVFAARPPQMIKPIITSEGIYLIFVEEILQAELDCQLRSKILLRLFEEWVKQQVKSVEVVNNF</sequence>
<evidence type="ECO:0000259" key="7">
    <source>
        <dbReference type="PROSITE" id="PS50198"/>
    </source>
</evidence>
<evidence type="ECO:0000256" key="4">
    <source>
        <dbReference type="ARBA" id="ARBA00023110"/>
    </source>
</evidence>